<evidence type="ECO:0000256" key="3">
    <source>
        <dbReference type="ARBA" id="ARBA00022475"/>
    </source>
</evidence>
<organism evidence="9 10">
    <name type="scientific">Microbispora bryophytorum</name>
    <dbReference type="NCBI Taxonomy" id="1460882"/>
    <lineage>
        <taxon>Bacteria</taxon>
        <taxon>Bacillati</taxon>
        <taxon>Actinomycetota</taxon>
        <taxon>Actinomycetes</taxon>
        <taxon>Streptosporangiales</taxon>
        <taxon>Streptosporangiaceae</taxon>
        <taxon>Microbispora</taxon>
    </lineage>
</organism>
<evidence type="ECO:0000256" key="5">
    <source>
        <dbReference type="ARBA" id="ARBA00022989"/>
    </source>
</evidence>
<evidence type="ECO:0000313" key="10">
    <source>
        <dbReference type="Proteomes" id="UP000653480"/>
    </source>
</evidence>
<comment type="subcellular location">
    <subcellularLocation>
        <location evidence="1">Cell membrane</location>
        <topology evidence="1">Multi-pass membrane protein</topology>
    </subcellularLocation>
</comment>
<dbReference type="PANTHER" id="PTHR23517:SF13">
    <property type="entry name" value="MAJOR FACILITATOR SUPERFAMILY MFS_1"/>
    <property type="match status" value="1"/>
</dbReference>
<feature type="transmembrane region" description="Helical" evidence="7">
    <location>
        <begin position="144"/>
        <end position="166"/>
    </location>
</feature>
<dbReference type="Proteomes" id="UP000653480">
    <property type="component" value="Unassembled WGS sequence"/>
</dbReference>
<evidence type="ECO:0000256" key="7">
    <source>
        <dbReference type="SAM" id="Phobius"/>
    </source>
</evidence>
<reference evidence="9" key="1">
    <citation type="journal article" date="2014" name="Int. J. Syst. Evol. Microbiol.">
        <title>Complete genome sequence of Corynebacterium casei LMG S-19264T (=DSM 44701T), isolated from a smear-ripened cheese.</title>
        <authorList>
            <consortium name="US DOE Joint Genome Institute (JGI-PGF)"/>
            <person name="Walter F."/>
            <person name="Albersmeier A."/>
            <person name="Kalinowski J."/>
            <person name="Ruckert C."/>
        </authorList>
    </citation>
    <scope>NUCLEOTIDE SEQUENCE</scope>
    <source>
        <strain evidence="9">CGMCC 4.7138</strain>
    </source>
</reference>
<dbReference type="PANTHER" id="PTHR23517">
    <property type="entry name" value="RESISTANCE PROTEIN MDTM, PUTATIVE-RELATED-RELATED"/>
    <property type="match status" value="1"/>
</dbReference>
<gene>
    <name evidence="9" type="ORF">GCM10011574_19840</name>
</gene>
<name>A0A8H9GYW5_9ACTN</name>
<evidence type="ECO:0000256" key="1">
    <source>
        <dbReference type="ARBA" id="ARBA00004651"/>
    </source>
</evidence>
<keyword evidence="6 7" id="KW-0472">Membrane</keyword>
<dbReference type="AlphaFoldDB" id="A0A8H9GYW5"/>
<dbReference type="GO" id="GO:0022857">
    <property type="term" value="F:transmembrane transporter activity"/>
    <property type="evidence" value="ECO:0007669"/>
    <property type="project" value="InterPro"/>
</dbReference>
<feature type="transmembrane region" description="Helical" evidence="7">
    <location>
        <begin position="323"/>
        <end position="340"/>
    </location>
</feature>
<keyword evidence="4 7" id="KW-0812">Transmembrane</keyword>
<dbReference type="PROSITE" id="PS00216">
    <property type="entry name" value="SUGAR_TRANSPORT_1"/>
    <property type="match status" value="1"/>
</dbReference>
<evidence type="ECO:0000256" key="4">
    <source>
        <dbReference type="ARBA" id="ARBA00022692"/>
    </source>
</evidence>
<reference evidence="9" key="2">
    <citation type="submission" date="2020-09" db="EMBL/GenBank/DDBJ databases">
        <authorList>
            <person name="Sun Q."/>
            <person name="Zhou Y."/>
        </authorList>
    </citation>
    <scope>NUCLEOTIDE SEQUENCE</scope>
    <source>
        <strain evidence="9">CGMCC 4.7138</strain>
    </source>
</reference>
<feature type="transmembrane region" description="Helical" evidence="7">
    <location>
        <begin position="82"/>
        <end position="107"/>
    </location>
</feature>
<feature type="transmembrane region" description="Helical" evidence="7">
    <location>
        <begin position="51"/>
        <end position="70"/>
    </location>
</feature>
<proteinExistence type="predicted"/>
<feature type="transmembrane region" description="Helical" evidence="7">
    <location>
        <begin position="209"/>
        <end position="228"/>
    </location>
</feature>
<keyword evidence="2" id="KW-0813">Transport</keyword>
<dbReference type="SUPFAM" id="SSF103473">
    <property type="entry name" value="MFS general substrate transporter"/>
    <property type="match status" value="1"/>
</dbReference>
<evidence type="ECO:0000313" key="9">
    <source>
        <dbReference type="EMBL" id="GGO06853.1"/>
    </source>
</evidence>
<keyword evidence="10" id="KW-1185">Reference proteome</keyword>
<feature type="domain" description="Major facilitator superfamily (MFS) profile" evidence="8">
    <location>
        <begin position="47"/>
        <end position="434"/>
    </location>
</feature>
<dbReference type="Pfam" id="PF07690">
    <property type="entry name" value="MFS_1"/>
    <property type="match status" value="1"/>
</dbReference>
<evidence type="ECO:0000256" key="2">
    <source>
        <dbReference type="ARBA" id="ARBA00022448"/>
    </source>
</evidence>
<feature type="transmembrane region" description="Helical" evidence="7">
    <location>
        <begin position="380"/>
        <end position="406"/>
    </location>
</feature>
<evidence type="ECO:0000256" key="6">
    <source>
        <dbReference type="ARBA" id="ARBA00023136"/>
    </source>
</evidence>
<dbReference type="EMBL" id="BMMN01000003">
    <property type="protein sequence ID" value="GGO06853.1"/>
    <property type="molecule type" value="Genomic_DNA"/>
</dbReference>
<feature type="transmembrane region" description="Helical" evidence="7">
    <location>
        <begin position="291"/>
        <end position="311"/>
    </location>
</feature>
<feature type="transmembrane region" description="Helical" evidence="7">
    <location>
        <begin position="412"/>
        <end position="432"/>
    </location>
</feature>
<feature type="transmembrane region" description="Helical" evidence="7">
    <location>
        <begin position="262"/>
        <end position="285"/>
    </location>
</feature>
<comment type="caution">
    <text evidence="9">The sequence shown here is derived from an EMBL/GenBank/DDBJ whole genome shotgun (WGS) entry which is preliminary data.</text>
</comment>
<sequence>MELNAGRGGYNRSIYFERQPGATMTSRLHERQHALDTPAVRRRGLPALPRAAAFWLVAGTTAILLSASSAPSPLYPVYQAEFGFSALTLTGIFAVYVLALLVSLLTVGRLSDFLGRRPVLAAALVAEAAAMAVFLGAHGVAALFAARVVQGLATGAAIGVVGAYLLDLQPADGSRLGSLVNGAATTAGLSIGTIGTGVLIQYAPHPTQLIFVILTAAFIVLAIATAVLPETVARTPGAAAALRPKVLVPAPAKRAFLRAVPVMVSTWMLGGLILSVGASLLAAVFDEHNHAAIGLTLGALAAVSALASVLLRKRAPERLQREGTLLLLLGTILLIVAVASSSLTVFVAATLVAGAGWGPAYLGAFRTVSQLAAPHERGALISAIYVVSYLAFSIPALIAGIAITTQGLRETALVYGVVVALVAAGTLVYEALSRREPAGS</sequence>
<keyword evidence="3" id="KW-1003">Cell membrane</keyword>
<dbReference type="InterPro" id="IPR011701">
    <property type="entry name" value="MFS"/>
</dbReference>
<dbReference type="InterPro" id="IPR005829">
    <property type="entry name" value="Sugar_transporter_CS"/>
</dbReference>
<feature type="transmembrane region" description="Helical" evidence="7">
    <location>
        <begin position="119"/>
        <end position="138"/>
    </location>
</feature>
<feature type="transmembrane region" description="Helical" evidence="7">
    <location>
        <begin position="178"/>
        <end position="203"/>
    </location>
</feature>
<protein>
    <submittedName>
        <fullName evidence="9">MFS transporter</fullName>
    </submittedName>
</protein>
<evidence type="ECO:0000259" key="8">
    <source>
        <dbReference type="PROSITE" id="PS50850"/>
    </source>
</evidence>
<dbReference type="GO" id="GO:0005886">
    <property type="term" value="C:plasma membrane"/>
    <property type="evidence" value="ECO:0007669"/>
    <property type="project" value="UniProtKB-SubCell"/>
</dbReference>
<accession>A0A8H9GYW5</accession>
<dbReference type="InterPro" id="IPR036259">
    <property type="entry name" value="MFS_trans_sf"/>
</dbReference>
<dbReference type="PROSITE" id="PS50850">
    <property type="entry name" value="MFS"/>
    <property type="match status" value="1"/>
</dbReference>
<dbReference type="InterPro" id="IPR050171">
    <property type="entry name" value="MFS_Transporters"/>
</dbReference>
<dbReference type="InterPro" id="IPR020846">
    <property type="entry name" value="MFS_dom"/>
</dbReference>
<keyword evidence="5 7" id="KW-1133">Transmembrane helix</keyword>
<dbReference type="Gene3D" id="1.20.1250.20">
    <property type="entry name" value="MFS general substrate transporter like domains"/>
    <property type="match status" value="1"/>
</dbReference>